<organism evidence="2">
    <name type="scientific">Vibrio sp. 1F_97</name>
    <dbReference type="NCBI Taxonomy" id="1652827"/>
    <lineage>
        <taxon>Bacteria</taxon>
        <taxon>Pseudomonadati</taxon>
        <taxon>Pseudomonadota</taxon>
        <taxon>Gammaproteobacteria</taxon>
        <taxon>Vibrionales</taxon>
        <taxon>Vibrionaceae</taxon>
        <taxon>Vibrio</taxon>
    </lineage>
</organism>
<reference evidence="2" key="1">
    <citation type="journal article" date="2015" name="MBio">
        <title>Eco-Evolutionary Dynamics of Episomes among Ecologically Cohesive Bacterial Populations.</title>
        <authorList>
            <person name="Xue H."/>
            <person name="Cordero O.X."/>
            <person name="Camas F.M."/>
            <person name="Trimble W."/>
            <person name="Meyer F."/>
            <person name="Guglielmini J."/>
            <person name="Rocha E.P."/>
            <person name="Polz M.F."/>
        </authorList>
    </citation>
    <scope>NUCLEOTIDE SEQUENCE</scope>
    <source>
        <strain evidence="2">1F_97</strain>
    </source>
</reference>
<sequence>MDQYLIAFFAFALSLIRTFTVVMLAWFTLRQLDKRMGFVFADWWKEADDKAKAYYLAARCFAVFLAFSICMA</sequence>
<keyword evidence="1" id="KW-0472">Membrane</keyword>
<protein>
    <submittedName>
        <fullName evidence="2">Uncharacterized protein</fullName>
    </submittedName>
</protein>
<dbReference type="AlphaFoldDB" id="A0A0H3ZS93"/>
<keyword evidence="1" id="KW-0812">Transmembrane</keyword>
<proteinExistence type="predicted"/>
<keyword evidence="1" id="KW-1133">Transmembrane helix</keyword>
<evidence type="ECO:0000313" key="2">
    <source>
        <dbReference type="EMBL" id="AKN37337.1"/>
    </source>
</evidence>
<dbReference type="EMBL" id="KP795532">
    <property type="protein sequence ID" value="AKN37337.1"/>
    <property type="molecule type" value="Genomic_DNA"/>
</dbReference>
<feature type="transmembrane region" description="Helical" evidence="1">
    <location>
        <begin position="53"/>
        <end position="71"/>
    </location>
</feature>
<name>A0A0H3ZS93_9VIBR</name>
<feature type="transmembrane region" description="Helical" evidence="1">
    <location>
        <begin position="6"/>
        <end position="29"/>
    </location>
</feature>
<accession>A0A0H3ZS93</accession>
<evidence type="ECO:0000256" key="1">
    <source>
        <dbReference type="SAM" id="Phobius"/>
    </source>
</evidence>